<evidence type="ECO:0000256" key="9">
    <source>
        <dbReference type="SAM" id="Phobius"/>
    </source>
</evidence>
<dbReference type="Pfam" id="PF02537">
    <property type="entry name" value="CRCB"/>
    <property type="match status" value="2"/>
</dbReference>
<dbReference type="AlphaFoldDB" id="A0A0M9VN32"/>
<name>A0A0M9VN32_9BASI</name>
<keyword evidence="6 9" id="KW-0472">Membrane</keyword>
<evidence type="ECO:0000256" key="3">
    <source>
        <dbReference type="ARBA" id="ARBA00022475"/>
    </source>
</evidence>
<dbReference type="GeneID" id="28726820"/>
<feature type="transmembrane region" description="Helical" evidence="9">
    <location>
        <begin position="217"/>
        <end position="238"/>
    </location>
</feature>
<evidence type="ECO:0000256" key="7">
    <source>
        <dbReference type="ARBA" id="ARBA00035120"/>
    </source>
</evidence>
<gene>
    <name evidence="10" type="ORF">Malapachy_0425</name>
</gene>
<dbReference type="GO" id="GO:0005886">
    <property type="term" value="C:plasma membrane"/>
    <property type="evidence" value="ECO:0007669"/>
    <property type="project" value="UniProtKB-SubCell"/>
</dbReference>
<organism evidence="10 11">
    <name type="scientific">Malassezia pachydermatis</name>
    <dbReference type="NCBI Taxonomy" id="77020"/>
    <lineage>
        <taxon>Eukaryota</taxon>
        <taxon>Fungi</taxon>
        <taxon>Dikarya</taxon>
        <taxon>Basidiomycota</taxon>
        <taxon>Ustilaginomycotina</taxon>
        <taxon>Malasseziomycetes</taxon>
        <taxon>Malasseziales</taxon>
        <taxon>Malasseziaceae</taxon>
        <taxon>Malassezia</taxon>
    </lineage>
</organism>
<evidence type="ECO:0000256" key="8">
    <source>
        <dbReference type="ARBA" id="ARBA00035585"/>
    </source>
</evidence>
<comment type="caution">
    <text evidence="10">The sequence shown here is derived from an EMBL/GenBank/DDBJ whole genome shotgun (WGS) entry which is preliminary data.</text>
</comment>
<comment type="catalytic activity">
    <reaction evidence="8">
        <text>fluoride(in) = fluoride(out)</text>
        <dbReference type="Rhea" id="RHEA:76159"/>
        <dbReference type="ChEBI" id="CHEBI:17051"/>
    </reaction>
    <physiologicalReaction direction="left-to-right" evidence="8">
        <dbReference type="Rhea" id="RHEA:76160"/>
    </physiologicalReaction>
</comment>
<evidence type="ECO:0000256" key="4">
    <source>
        <dbReference type="ARBA" id="ARBA00022692"/>
    </source>
</evidence>
<reference evidence="10 11" key="1">
    <citation type="submission" date="2015-07" db="EMBL/GenBank/DDBJ databases">
        <title>Draft Genome Sequence of Malassezia furfur CBS1878 and Malassezia pachydermatis CBS1879.</title>
        <authorList>
            <person name="Triana S."/>
            <person name="Ohm R."/>
            <person name="Gonzalez A."/>
            <person name="DeCock H."/>
            <person name="Restrepo S."/>
            <person name="Celis A."/>
        </authorList>
    </citation>
    <scope>NUCLEOTIDE SEQUENCE [LARGE SCALE GENOMIC DNA]</scope>
    <source>
        <strain evidence="10 11">CBS 1879</strain>
    </source>
</reference>
<evidence type="ECO:0000313" key="10">
    <source>
        <dbReference type="EMBL" id="KOS12892.1"/>
    </source>
</evidence>
<protein>
    <submittedName>
        <fullName evidence="10">Chromosome condensation</fullName>
    </submittedName>
</protein>
<dbReference type="PANTHER" id="PTHR28259">
    <property type="entry name" value="FLUORIDE EXPORT PROTEIN 1-RELATED"/>
    <property type="match status" value="1"/>
</dbReference>
<dbReference type="PANTHER" id="PTHR28259:SF1">
    <property type="entry name" value="FLUORIDE EXPORT PROTEIN 1-RELATED"/>
    <property type="match status" value="1"/>
</dbReference>
<sequence>MSWLAPASLILVGGVWGTLARLGLVALNQYDGQSIAPLIWAQGVGCLVMGWASHKTTKAAIEASFAPAFPMLTTGFAGCCTSFSSWVLQVFEAFANTEHFDRHGLHNVMDALTQTAATLGIGIASFWAGRAVGDSFPADRWLRLHVPKRYSLLLSLLAGVLTWVGAALLCGLYAPFRHVTWSLVFCPLGAWLRWQLARLHTPPSVDKKIPMHHVLSWPIGTFLANILGTMVLCGALIGQQYGHITALPCGVLQGLQDGFAGSLSTVSTFISEAVALRPLRTSFAYLFVSWSCGVILSLLLVGVPTWTLPNAHFAPCVP</sequence>
<dbReference type="EMBL" id="LGAV01000008">
    <property type="protein sequence ID" value="KOS12892.1"/>
    <property type="molecule type" value="Genomic_DNA"/>
</dbReference>
<dbReference type="InterPro" id="IPR003691">
    <property type="entry name" value="FluC"/>
</dbReference>
<keyword evidence="4 9" id="KW-0812">Transmembrane</keyword>
<dbReference type="OrthoDB" id="409792at2759"/>
<proteinExistence type="inferred from homology"/>
<evidence type="ECO:0000256" key="2">
    <source>
        <dbReference type="ARBA" id="ARBA00004651"/>
    </source>
</evidence>
<feature type="transmembrane region" description="Helical" evidence="9">
    <location>
        <begin position="150"/>
        <end position="174"/>
    </location>
</feature>
<dbReference type="VEuPathDB" id="FungiDB:Malapachy_0425"/>
<evidence type="ECO:0000256" key="6">
    <source>
        <dbReference type="ARBA" id="ARBA00023136"/>
    </source>
</evidence>
<dbReference type="Proteomes" id="UP000037751">
    <property type="component" value="Unassembled WGS sequence"/>
</dbReference>
<evidence type="ECO:0000256" key="1">
    <source>
        <dbReference type="ARBA" id="ARBA00002598"/>
    </source>
</evidence>
<feature type="transmembrane region" description="Helical" evidence="9">
    <location>
        <begin position="111"/>
        <end position="129"/>
    </location>
</feature>
<feature type="transmembrane region" description="Helical" evidence="9">
    <location>
        <begin position="33"/>
        <end position="53"/>
    </location>
</feature>
<keyword evidence="3" id="KW-1003">Cell membrane</keyword>
<comment type="similarity">
    <text evidence="7">Belongs to the fluoride channel Fluc/FEX (TC 1.A.43) family.</text>
</comment>
<dbReference type="GO" id="GO:1903425">
    <property type="term" value="F:fluoride transmembrane transporter activity"/>
    <property type="evidence" value="ECO:0007669"/>
    <property type="project" value="TreeGrafter"/>
</dbReference>
<evidence type="ECO:0000313" key="11">
    <source>
        <dbReference type="Proteomes" id="UP000037751"/>
    </source>
</evidence>
<feature type="transmembrane region" description="Helical" evidence="9">
    <location>
        <begin position="283"/>
        <end position="303"/>
    </location>
</feature>
<feature type="transmembrane region" description="Helical" evidence="9">
    <location>
        <begin position="65"/>
        <end position="91"/>
    </location>
</feature>
<comment type="subcellular location">
    <subcellularLocation>
        <location evidence="2">Cell membrane</location>
        <topology evidence="2">Multi-pass membrane protein</topology>
    </subcellularLocation>
</comment>
<keyword evidence="11" id="KW-1185">Reference proteome</keyword>
<comment type="function">
    <text evidence="1">Fluoride channel required for the rapid expulsion of cytoplasmic fluoride.</text>
</comment>
<accession>A0A0M9VN32</accession>
<dbReference type="STRING" id="77020.A0A0M9VN32"/>
<keyword evidence="5 9" id="KW-1133">Transmembrane helix</keyword>
<dbReference type="RefSeq" id="XP_017990524.1">
    <property type="nucleotide sequence ID" value="XM_018134945.1"/>
</dbReference>
<evidence type="ECO:0000256" key="5">
    <source>
        <dbReference type="ARBA" id="ARBA00022989"/>
    </source>
</evidence>